<feature type="transmembrane region" description="Helical" evidence="6">
    <location>
        <begin position="295"/>
        <end position="312"/>
    </location>
</feature>
<dbReference type="Proteomes" id="UP001242045">
    <property type="component" value="Unassembled WGS sequence"/>
</dbReference>
<feature type="transmembrane region" description="Helical" evidence="6">
    <location>
        <begin position="175"/>
        <end position="193"/>
    </location>
</feature>
<dbReference type="Pfam" id="PF00892">
    <property type="entry name" value="EamA"/>
    <property type="match status" value="2"/>
</dbReference>
<feature type="domain" description="EamA" evidence="7">
    <location>
        <begin position="23"/>
        <end position="158"/>
    </location>
</feature>
<organism evidence="8 9">
    <name type="scientific">Variovorax boronicumulans</name>
    <dbReference type="NCBI Taxonomy" id="436515"/>
    <lineage>
        <taxon>Bacteria</taxon>
        <taxon>Pseudomonadati</taxon>
        <taxon>Pseudomonadota</taxon>
        <taxon>Betaproteobacteria</taxon>
        <taxon>Burkholderiales</taxon>
        <taxon>Comamonadaceae</taxon>
        <taxon>Variovorax</taxon>
    </lineage>
</organism>
<evidence type="ECO:0000256" key="5">
    <source>
        <dbReference type="ARBA" id="ARBA00023136"/>
    </source>
</evidence>
<feature type="domain" description="EamA" evidence="7">
    <location>
        <begin position="176"/>
        <end position="312"/>
    </location>
</feature>
<feature type="transmembrane region" description="Helical" evidence="6">
    <location>
        <begin position="205"/>
        <end position="225"/>
    </location>
</feature>
<dbReference type="Gene3D" id="1.10.3730.20">
    <property type="match status" value="1"/>
</dbReference>
<name>A0AAW8D9K9_9BURK</name>
<feature type="transmembrane region" description="Helical" evidence="6">
    <location>
        <begin position="144"/>
        <end position="163"/>
    </location>
</feature>
<dbReference type="InterPro" id="IPR051258">
    <property type="entry name" value="Diverse_Substrate_Transporter"/>
</dbReference>
<keyword evidence="2" id="KW-1003">Cell membrane</keyword>
<evidence type="ECO:0000259" key="7">
    <source>
        <dbReference type="Pfam" id="PF00892"/>
    </source>
</evidence>
<dbReference type="InterPro" id="IPR037185">
    <property type="entry name" value="EmrE-like"/>
</dbReference>
<feature type="transmembrane region" description="Helical" evidence="6">
    <location>
        <begin position="240"/>
        <end position="262"/>
    </location>
</feature>
<feature type="transmembrane region" description="Helical" evidence="6">
    <location>
        <begin position="269"/>
        <end position="289"/>
    </location>
</feature>
<evidence type="ECO:0000256" key="4">
    <source>
        <dbReference type="ARBA" id="ARBA00022989"/>
    </source>
</evidence>
<feature type="transmembrane region" description="Helical" evidence="6">
    <location>
        <begin position="21"/>
        <end position="46"/>
    </location>
</feature>
<dbReference type="PANTHER" id="PTHR42920:SF5">
    <property type="entry name" value="EAMA DOMAIN-CONTAINING PROTEIN"/>
    <property type="match status" value="1"/>
</dbReference>
<evidence type="ECO:0000313" key="8">
    <source>
        <dbReference type="EMBL" id="MDP9896476.1"/>
    </source>
</evidence>
<dbReference type="SUPFAM" id="SSF103481">
    <property type="entry name" value="Multidrug resistance efflux transporter EmrE"/>
    <property type="match status" value="2"/>
</dbReference>
<feature type="transmembrane region" description="Helical" evidence="6">
    <location>
        <begin position="118"/>
        <end position="135"/>
    </location>
</feature>
<keyword evidence="4 6" id="KW-1133">Transmembrane helix</keyword>
<sequence>MTKTAAQTGIPPSSHAGAKSIAPGLMLASLGAIAFSGKAIIVKLAYRYGVDAITLIMLRMLFALPLFAVMAWWAGRGKPALTFRDWLGVVGLGFSGYYLASFLDFAGLAYISASFERLILYLNPTLVLLFGWILYRRRATRPQVLGMVVSYAGVLLVFGHELWTGGGGKGGGAAAWGAFLVFLSAVSYAGYLVYSGEFVKRLGSLRLVGLATTVACLLCILQFVLTRPISVAMQLAPEVIWLSVLNATVCTAVPVLMVMMAIERIGPAVAAQTGMIGPLSTILMGVVILDEPFTAWIAAGTVLVIAGIFVFTRKGREAPAR</sequence>
<keyword evidence="5 6" id="KW-0472">Membrane</keyword>
<gene>
    <name evidence="8" type="ORF">J2W31_005611</name>
</gene>
<dbReference type="GO" id="GO:0005886">
    <property type="term" value="C:plasma membrane"/>
    <property type="evidence" value="ECO:0007669"/>
    <property type="project" value="UniProtKB-SubCell"/>
</dbReference>
<proteinExistence type="predicted"/>
<evidence type="ECO:0000256" key="3">
    <source>
        <dbReference type="ARBA" id="ARBA00022692"/>
    </source>
</evidence>
<dbReference type="InterPro" id="IPR000620">
    <property type="entry name" value="EamA_dom"/>
</dbReference>
<dbReference type="AlphaFoldDB" id="A0AAW8D9K9"/>
<feature type="transmembrane region" description="Helical" evidence="6">
    <location>
        <begin position="52"/>
        <end position="74"/>
    </location>
</feature>
<reference evidence="8" key="1">
    <citation type="submission" date="2023-07" db="EMBL/GenBank/DDBJ databases">
        <title>Sorghum-associated microbial communities from plants grown in Nebraska, USA.</title>
        <authorList>
            <person name="Schachtman D."/>
        </authorList>
    </citation>
    <scope>NUCLEOTIDE SEQUENCE</scope>
    <source>
        <strain evidence="8">DS3754</strain>
    </source>
</reference>
<evidence type="ECO:0000256" key="2">
    <source>
        <dbReference type="ARBA" id="ARBA00022475"/>
    </source>
</evidence>
<evidence type="ECO:0000313" key="9">
    <source>
        <dbReference type="Proteomes" id="UP001242045"/>
    </source>
</evidence>
<comment type="caution">
    <text evidence="8">The sequence shown here is derived from an EMBL/GenBank/DDBJ whole genome shotgun (WGS) entry which is preliminary data.</text>
</comment>
<dbReference type="PANTHER" id="PTHR42920">
    <property type="entry name" value="OS03G0707200 PROTEIN-RELATED"/>
    <property type="match status" value="1"/>
</dbReference>
<feature type="transmembrane region" description="Helical" evidence="6">
    <location>
        <begin position="86"/>
        <end position="112"/>
    </location>
</feature>
<dbReference type="EMBL" id="JAUSRD010000018">
    <property type="protein sequence ID" value="MDP9896476.1"/>
    <property type="molecule type" value="Genomic_DNA"/>
</dbReference>
<evidence type="ECO:0000256" key="6">
    <source>
        <dbReference type="SAM" id="Phobius"/>
    </source>
</evidence>
<accession>A0AAW8D9K9</accession>
<evidence type="ECO:0000256" key="1">
    <source>
        <dbReference type="ARBA" id="ARBA00004651"/>
    </source>
</evidence>
<dbReference type="RefSeq" id="WP_307686788.1">
    <property type="nucleotide sequence ID" value="NZ_JAUSRD010000018.1"/>
</dbReference>
<comment type="subcellular location">
    <subcellularLocation>
        <location evidence="1">Cell membrane</location>
        <topology evidence="1">Multi-pass membrane protein</topology>
    </subcellularLocation>
</comment>
<protein>
    <submittedName>
        <fullName evidence="8">Drug/metabolite transporter (DMT)-like permease</fullName>
    </submittedName>
</protein>
<keyword evidence="3 6" id="KW-0812">Transmembrane</keyword>